<evidence type="ECO:0000256" key="1">
    <source>
        <dbReference type="SAM" id="MobiDB-lite"/>
    </source>
</evidence>
<dbReference type="OrthoDB" id="9009748at2"/>
<keyword evidence="2" id="KW-0732">Signal</keyword>
<dbReference type="EMBL" id="FSRU01000002">
    <property type="protein sequence ID" value="SIO64558.1"/>
    <property type="molecule type" value="Genomic_DNA"/>
</dbReference>
<evidence type="ECO:0000313" key="4">
    <source>
        <dbReference type="Proteomes" id="UP000185151"/>
    </source>
</evidence>
<feature type="region of interest" description="Disordered" evidence="1">
    <location>
        <begin position="78"/>
        <end position="102"/>
    </location>
</feature>
<protein>
    <recommendedName>
        <fullName evidence="5">DUF4148 domain-containing protein</fullName>
    </recommendedName>
</protein>
<feature type="signal peptide" evidence="2">
    <location>
        <begin position="1"/>
        <end position="22"/>
    </location>
</feature>
<dbReference type="Pfam" id="PF13663">
    <property type="entry name" value="DUF4148"/>
    <property type="match status" value="1"/>
</dbReference>
<dbReference type="RefSeq" id="WP_074301182.1">
    <property type="nucleotide sequence ID" value="NZ_FSRU01000002.1"/>
</dbReference>
<accession>A0A1N6L717</accession>
<proteinExistence type="predicted"/>
<dbReference type="Proteomes" id="UP000185151">
    <property type="component" value="Unassembled WGS sequence"/>
</dbReference>
<dbReference type="InterPro" id="IPR025421">
    <property type="entry name" value="DUF4148"/>
</dbReference>
<sequence length="102" mass="10328">MKSLIQAVVVAAALAAPVLSFAQSNAPVTRAQVRTDLVQLEKAGYRPGGDDIHYPAAVQAAEARVAAQNGAASGYGGVANGVSQSGGSRVSAADWNAMYSRP</sequence>
<name>A0A1N6L717_9BURK</name>
<reference evidence="3 4" key="1">
    <citation type="submission" date="2016-11" db="EMBL/GenBank/DDBJ databases">
        <authorList>
            <person name="Jaros S."/>
            <person name="Januszkiewicz K."/>
            <person name="Wedrychowicz H."/>
        </authorList>
    </citation>
    <scope>NUCLEOTIDE SEQUENCE [LARGE SCALE GENOMIC DNA]</scope>
    <source>
        <strain evidence="3 4">GAS95</strain>
    </source>
</reference>
<evidence type="ECO:0000313" key="3">
    <source>
        <dbReference type="EMBL" id="SIO64558.1"/>
    </source>
</evidence>
<evidence type="ECO:0008006" key="5">
    <source>
        <dbReference type="Google" id="ProtNLM"/>
    </source>
</evidence>
<feature type="chain" id="PRO_5012500957" description="DUF4148 domain-containing protein" evidence="2">
    <location>
        <begin position="23"/>
        <end position="102"/>
    </location>
</feature>
<evidence type="ECO:0000256" key="2">
    <source>
        <dbReference type="SAM" id="SignalP"/>
    </source>
</evidence>
<gene>
    <name evidence="3" type="ORF">SAMN05444165_6333</name>
</gene>
<organism evidence="3 4">
    <name type="scientific">Paraburkholderia phenazinium</name>
    <dbReference type="NCBI Taxonomy" id="60549"/>
    <lineage>
        <taxon>Bacteria</taxon>
        <taxon>Pseudomonadati</taxon>
        <taxon>Pseudomonadota</taxon>
        <taxon>Betaproteobacteria</taxon>
        <taxon>Burkholderiales</taxon>
        <taxon>Burkholderiaceae</taxon>
        <taxon>Paraburkholderia</taxon>
    </lineage>
</organism>
<keyword evidence="4" id="KW-1185">Reference proteome</keyword>
<dbReference type="AlphaFoldDB" id="A0A1N6L717"/>